<dbReference type="RefSeq" id="WP_061929221.1">
    <property type="nucleotide sequence ID" value="NZ_JABCQN010000001.1"/>
</dbReference>
<dbReference type="GO" id="GO:0003723">
    <property type="term" value="F:RNA binding"/>
    <property type="evidence" value="ECO:0007669"/>
    <property type="project" value="InterPro"/>
</dbReference>
<keyword evidence="2 4" id="KW-0819">tRNA processing</keyword>
<keyword evidence="3 4" id="KW-0413">Isomerase</keyword>
<feature type="binding site" evidence="4 6">
    <location>
        <position position="119"/>
    </location>
    <ligand>
        <name>substrate</name>
    </ligand>
</feature>
<name>A0A9Q2IQM4_GLUJA</name>
<dbReference type="SUPFAM" id="SSF55120">
    <property type="entry name" value="Pseudouridine synthase"/>
    <property type="match status" value="1"/>
</dbReference>
<dbReference type="InterPro" id="IPR020094">
    <property type="entry name" value="TruA/RsuA/RluB/E/F_N"/>
</dbReference>
<evidence type="ECO:0000256" key="4">
    <source>
        <dbReference type="HAMAP-Rule" id="MF_00171"/>
    </source>
</evidence>
<gene>
    <name evidence="4 9" type="primary">truA</name>
    <name evidence="9" type="ORF">HKD32_02200</name>
</gene>
<feature type="active site" description="Nucleophile" evidence="4 5">
    <location>
        <position position="58"/>
    </location>
</feature>
<dbReference type="PANTHER" id="PTHR11142:SF0">
    <property type="entry name" value="TRNA PSEUDOURIDINE SYNTHASE-LIKE 1"/>
    <property type="match status" value="1"/>
</dbReference>
<comment type="subunit">
    <text evidence="4">Homodimer.</text>
</comment>
<dbReference type="Proteomes" id="UP000661006">
    <property type="component" value="Unassembled WGS sequence"/>
</dbReference>
<dbReference type="PANTHER" id="PTHR11142">
    <property type="entry name" value="PSEUDOURIDYLATE SYNTHASE"/>
    <property type="match status" value="1"/>
</dbReference>
<dbReference type="InterPro" id="IPR020103">
    <property type="entry name" value="PsdUridine_synth_cat_dom_sf"/>
</dbReference>
<comment type="caution">
    <text evidence="9">The sequence shown here is derived from an EMBL/GenBank/DDBJ whole genome shotgun (WGS) entry which is preliminary data.</text>
</comment>
<dbReference type="GO" id="GO:0160147">
    <property type="term" value="F:tRNA pseudouridine(38-40) synthase activity"/>
    <property type="evidence" value="ECO:0007669"/>
    <property type="project" value="UniProtKB-EC"/>
</dbReference>
<dbReference type="Pfam" id="PF01416">
    <property type="entry name" value="PseudoU_synth_1"/>
    <property type="match status" value="2"/>
</dbReference>
<comment type="caution">
    <text evidence="4">Lacks conserved residue(s) required for the propagation of feature annotation.</text>
</comment>
<accession>A0A9Q2IQM4</accession>
<dbReference type="InterPro" id="IPR001406">
    <property type="entry name" value="PsdUridine_synth_TruA"/>
</dbReference>
<dbReference type="GeneID" id="81473491"/>
<evidence type="ECO:0000313" key="9">
    <source>
        <dbReference type="EMBL" id="MBF0869673.1"/>
    </source>
</evidence>
<dbReference type="InterPro" id="IPR020097">
    <property type="entry name" value="PsdUridine_synth_TruA_a/b_dom"/>
</dbReference>
<evidence type="ECO:0000256" key="6">
    <source>
        <dbReference type="PIRSR" id="PIRSR001430-2"/>
    </source>
</evidence>
<dbReference type="Gene3D" id="3.30.70.580">
    <property type="entry name" value="Pseudouridine synthase I, catalytic domain, N-terminal subdomain"/>
    <property type="match status" value="1"/>
</dbReference>
<dbReference type="Gene3D" id="3.30.70.660">
    <property type="entry name" value="Pseudouridine synthase I, catalytic domain, C-terminal subdomain"/>
    <property type="match status" value="1"/>
</dbReference>
<organism evidence="9 10">
    <name type="scientific">Gluconobacter japonicus</name>
    <dbReference type="NCBI Taxonomy" id="376620"/>
    <lineage>
        <taxon>Bacteria</taxon>
        <taxon>Pseudomonadati</taxon>
        <taxon>Pseudomonadota</taxon>
        <taxon>Alphaproteobacteria</taxon>
        <taxon>Acetobacterales</taxon>
        <taxon>Acetobacteraceae</taxon>
        <taxon>Gluconobacter</taxon>
    </lineage>
</organism>
<evidence type="ECO:0000256" key="7">
    <source>
        <dbReference type="RuleBase" id="RU003792"/>
    </source>
</evidence>
<evidence type="ECO:0000256" key="5">
    <source>
        <dbReference type="PIRSR" id="PIRSR001430-1"/>
    </source>
</evidence>
<dbReference type="InterPro" id="IPR020095">
    <property type="entry name" value="PsdUridine_synth_TruA_C"/>
</dbReference>
<dbReference type="NCBIfam" id="TIGR00071">
    <property type="entry name" value="hisT_truA"/>
    <property type="match status" value="1"/>
</dbReference>
<evidence type="ECO:0000256" key="2">
    <source>
        <dbReference type="ARBA" id="ARBA00022694"/>
    </source>
</evidence>
<dbReference type="AlphaFoldDB" id="A0A9Q2IQM4"/>
<comment type="catalytic activity">
    <reaction evidence="4 7">
        <text>uridine(38/39/40) in tRNA = pseudouridine(38/39/40) in tRNA</text>
        <dbReference type="Rhea" id="RHEA:22376"/>
        <dbReference type="Rhea" id="RHEA-COMP:10085"/>
        <dbReference type="Rhea" id="RHEA-COMP:10087"/>
        <dbReference type="ChEBI" id="CHEBI:65314"/>
        <dbReference type="ChEBI" id="CHEBI:65315"/>
        <dbReference type="EC" id="5.4.99.12"/>
    </reaction>
</comment>
<dbReference type="CDD" id="cd02570">
    <property type="entry name" value="PseudoU_synth_EcTruA"/>
    <property type="match status" value="1"/>
</dbReference>
<feature type="domain" description="Pseudouridine synthase I TruA alpha/beta" evidence="8">
    <location>
        <begin position="156"/>
        <end position="254"/>
    </location>
</feature>
<reference evidence="9" key="2">
    <citation type="submission" date="2020-11" db="EMBL/GenBank/DDBJ databases">
        <title>Description of novel Gluconobacter species.</title>
        <authorList>
            <person name="Cleenwerck I."/>
            <person name="Cnockaert M."/>
            <person name="Borremans W."/>
            <person name="Wieme A.D."/>
            <person name="De Vuyst L."/>
            <person name="Vandamme P."/>
        </authorList>
    </citation>
    <scope>NUCLEOTIDE SEQUENCE</scope>
    <source>
        <strain evidence="9">R71697</strain>
    </source>
</reference>
<evidence type="ECO:0000256" key="3">
    <source>
        <dbReference type="ARBA" id="ARBA00023235"/>
    </source>
</evidence>
<reference evidence="9" key="1">
    <citation type="submission" date="2020-04" db="EMBL/GenBank/DDBJ databases">
        <authorList>
            <person name="Sombolestani A."/>
        </authorList>
    </citation>
    <scope>NUCLEOTIDE SEQUENCE</scope>
    <source>
        <strain evidence="9">R71697</strain>
    </source>
</reference>
<feature type="domain" description="Pseudouridine synthase I TruA alpha/beta" evidence="8">
    <location>
        <begin position="14"/>
        <end position="112"/>
    </location>
</feature>
<evidence type="ECO:0000256" key="1">
    <source>
        <dbReference type="ARBA" id="ARBA00009375"/>
    </source>
</evidence>
<dbReference type="HAMAP" id="MF_00171">
    <property type="entry name" value="TruA"/>
    <property type="match status" value="1"/>
</dbReference>
<sequence>MAEDDIARWALKIEYDGTNYVGWQRQKDGLSIQTLIEAAASKLVGGRAVSSITAGRTDAGVHASGMVIHLDFPADAPINDRQIRDGMGYYLKPHPVVVLQAAPVTLDWSARFSATWRSYRFTILNRQARPALQENHVWHVKRPLDVDLMQDGANFLLGTHDFTSFRAIACQAKSAVRTLDVLKIHREGDLVLVDTQARSFLHHQVRNMVGSLVMVGSRQWPAEKMRDILEAKNRCAAGPTSPPDGLCLTGVGYPEDPFA</sequence>
<dbReference type="EMBL" id="JABCQN010000001">
    <property type="protein sequence ID" value="MBF0869673.1"/>
    <property type="molecule type" value="Genomic_DNA"/>
</dbReference>
<evidence type="ECO:0000259" key="8">
    <source>
        <dbReference type="Pfam" id="PF01416"/>
    </source>
</evidence>
<dbReference type="PIRSF" id="PIRSF001430">
    <property type="entry name" value="tRNA_psdUrid_synth"/>
    <property type="match status" value="1"/>
</dbReference>
<comment type="similarity">
    <text evidence="1 4 7">Belongs to the tRNA pseudouridine synthase TruA family.</text>
</comment>
<dbReference type="GO" id="GO:0031119">
    <property type="term" value="P:tRNA pseudouridine synthesis"/>
    <property type="evidence" value="ECO:0007669"/>
    <property type="project" value="UniProtKB-UniRule"/>
</dbReference>
<evidence type="ECO:0000313" key="10">
    <source>
        <dbReference type="Proteomes" id="UP000661006"/>
    </source>
</evidence>
<comment type="function">
    <text evidence="4">Formation of pseudouridine at positions 38, 39 and 40 in the anticodon stem and loop of transfer RNAs.</text>
</comment>
<protein>
    <recommendedName>
        <fullName evidence="4">tRNA pseudouridine synthase A</fullName>
        <ecNumber evidence="4">5.4.99.12</ecNumber>
    </recommendedName>
    <alternativeName>
        <fullName evidence="4">tRNA pseudouridine(38-40) synthase</fullName>
    </alternativeName>
    <alternativeName>
        <fullName evidence="4">tRNA pseudouridylate synthase I</fullName>
    </alternativeName>
    <alternativeName>
        <fullName evidence="4">tRNA-uridine isomerase I</fullName>
    </alternativeName>
</protein>
<dbReference type="EC" id="5.4.99.12" evidence="4"/>
<proteinExistence type="inferred from homology"/>